<feature type="transmembrane region" description="Helical" evidence="1">
    <location>
        <begin position="314"/>
        <end position="335"/>
    </location>
</feature>
<proteinExistence type="predicted"/>
<keyword evidence="1" id="KW-0812">Transmembrane</keyword>
<reference evidence="3" key="1">
    <citation type="journal article" date="2019" name="Int. J. Syst. Evol. Microbiol.">
        <title>The Global Catalogue of Microorganisms (GCM) 10K type strain sequencing project: providing services to taxonomists for standard genome sequencing and annotation.</title>
        <authorList>
            <consortium name="The Broad Institute Genomics Platform"/>
            <consortium name="The Broad Institute Genome Sequencing Center for Infectious Disease"/>
            <person name="Wu L."/>
            <person name="Ma J."/>
        </authorList>
    </citation>
    <scope>NUCLEOTIDE SEQUENCE [LARGE SCALE GENOMIC DNA]</scope>
    <source>
        <strain evidence="3">WYCCWR 12678</strain>
    </source>
</reference>
<feature type="transmembrane region" description="Helical" evidence="1">
    <location>
        <begin position="46"/>
        <end position="63"/>
    </location>
</feature>
<feature type="transmembrane region" description="Helical" evidence="1">
    <location>
        <begin position="75"/>
        <end position="98"/>
    </location>
</feature>
<evidence type="ECO:0000256" key="1">
    <source>
        <dbReference type="SAM" id="Phobius"/>
    </source>
</evidence>
<evidence type="ECO:0008006" key="4">
    <source>
        <dbReference type="Google" id="ProtNLM"/>
    </source>
</evidence>
<feature type="transmembrane region" description="Helical" evidence="1">
    <location>
        <begin position="118"/>
        <end position="143"/>
    </location>
</feature>
<feature type="transmembrane region" description="Helical" evidence="1">
    <location>
        <begin position="249"/>
        <end position="266"/>
    </location>
</feature>
<keyword evidence="1" id="KW-0472">Membrane</keyword>
<dbReference type="EMBL" id="JBHSHC010000097">
    <property type="protein sequence ID" value="MFC4768197.1"/>
    <property type="molecule type" value="Genomic_DNA"/>
</dbReference>
<feature type="transmembrane region" description="Helical" evidence="1">
    <location>
        <begin position="434"/>
        <end position="453"/>
    </location>
</feature>
<feature type="transmembrane region" description="Helical" evidence="1">
    <location>
        <begin position="272"/>
        <end position="293"/>
    </location>
</feature>
<gene>
    <name evidence="2" type="ORF">ACFO8Q_12645</name>
</gene>
<protein>
    <recommendedName>
        <fullName evidence="4">Citrate transporter-like domain-containing protein</fullName>
    </recommendedName>
</protein>
<keyword evidence="1" id="KW-1133">Transmembrane helix</keyword>
<accession>A0ABV9Q4M0</accession>
<evidence type="ECO:0000313" key="2">
    <source>
        <dbReference type="EMBL" id="MFC4768197.1"/>
    </source>
</evidence>
<organism evidence="2 3">
    <name type="scientific">Effusibacillus consociatus</name>
    <dbReference type="NCBI Taxonomy" id="1117041"/>
    <lineage>
        <taxon>Bacteria</taxon>
        <taxon>Bacillati</taxon>
        <taxon>Bacillota</taxon>
        <taxon>Bacilli</taxon>
        <taxon>Bacillales</taxon>
        <taxon>Alicyclobacillaceae</taxon>
        <taxon>Effusibacillus</taxon>
    </lineage>
</organism>
<dbReference type="Proteomes" id="UP001596002">
    <property type="component" value="Unassembled WGS sequence"/>
</dbReference>
<name>A0ABV9Q4M0_9BACL</name>
<evidence type="ECO:0000313" key="3">
    <source>
        <dbReference type="Proteomes" id="UP001596002"/>
    </source>
</evidence>
<comment type="caution">
    <text evidence="2">The sequence shown here is derived from an EMBL/GenBank/DDBJ whole genome shotgun (WGS) entry which is preliminary data.</text>
</comment>
<keyword evidence="3" id="KW-1185">Reference proteome</keyword>
<feature type="transmembrane region" description="Helical" evidence="1">
    <location>
        <begin position="355"/>
        <end position="381"/>
    </location>
</feature>
<feature type="transmembrane region" description="Helical" evidence="1">
    <location>
        <begin position="12"/>
        <end position="40"/>
    </location>
</feature>
<feature type="transmembrane region" description="Helical" evidence="1">
    <location>
        <begin position="164"/>
        <end position="187"/>
    </location>
</feature>
<feature type="transmembrane region" description="Helical" evidence="1">
    <location>
        <begin position="388"/>
        <end position="414"/>
    </location>
</feature>
<sequence>MHTITFISVVLLYLISVMWGLDSLASAISLLSIVAILISIPRSSRLAQSLSLLFLLSGTWMLWSKHVGWHSYLTSFGGMLNLLTLFTMIPFLALPITLGGYGSAVEHVLHHRVNTPQQLYRTISGLAFFLSSFLNLATLPMMYYSVKDTVAQFGIRDVKRFTSLGIIHGYALPILWTPVAPIVGIVMDLTKVNWLQMFPLLFGISVCGLVLDWILNSRIDPEKAIVQRELAAAVESSFNREVHASKRKLVQIAFSITLFITLIILLEWLFPFGLVITVALTSFPYAALWAILLRQSRGFMQGVRNHISQQIPKMAEQFAIFLSAGFFVKALQLSGYSEIINRLVLQIEHSIGVELFLILLPLFPLFLAYLGMHPVVAITLLAQSLNPAALAVSAEGLTIALLGGAVATFIMGPFNATLGIMSSITKESAYRISVWSWPFTICFLSMLLLILLIL</sequence>